<dbReference type="EMBL" id="BSOS01000073">
    <property type="protein sequence ID" value="GLR67960.1"/>
    <property type="molecule type" value="Genomic_DNA"/>
</dbReference>
<comment type="cofactor">
    <cofactor evidence="6">
        <name>[2Fe-2S] cluster</name>
        <dbReference type="ChEBI" id="CHEBI:190135"/>
    </cofactor>
</comment>
<dbReference type="InterPro" id="IPR002023">
    <property type="entry name" value="NuoE-like"/>
</dbReference>
<keyword evidence="2" id="KW-0001">2Fe-2S</keyword>
<comment type="similarity">
    <text evidence="1">Belongs to the complex I 24 kDa subunit family.</text>
</comment>
<evidence type="ECO:0000256" key="2">
    <source>
        <dbReference type="ARBA" id="ARBA00022714"/>
    </source>
</evidence>
<dbReference type="CDD" id="cd03081">
    <property type="entry name" value="TRX_Fd_NuoE_FDH_gamma"/>
    <property type="match status" value="1"/>
</dbReference>
<name>A0ABQ6A682_9PROT</name>
<dbReference type="InterPro" id="IPR028431">
    <property type="entry name" value="NADP_DH_HndA-like"/>
</dbReference>
<reference evidence="8" key="1">
    <citation type="journal article" date="2019" name="Int. J. Syst. Evol. Microbiol.">
        <title>The Global Catalogue of Microorganisms (GCM) 10K type strain sequencing project: providing services to taxonomists for standard genome sequencing and annotation.</title>
        <authorList>
            <consortium name="The Broad Institute Genomics Platform"/>
            <consortium name="The Broad Institute Genome Sequencing Center for Infectious Disease"/>
            <person name="Wu L."/>
            <person name="Ma J."/>
        </authorList>
    </citation>
    <scope>NUCLEOTIDE SEQUENCE [LARGE SCALE GENOMIC DNA]</scope>
    <source>
        <strain evidence="8">NBRC 112502</strain>
    </source>
</reference>
<proteinExistence type="inferred from homology"/>
<dbReference type="NCBIfam" id="NF004638">
    <property type="entry name" value="PRK05988.1"/>
    <property type="match status" value="1"/>
</dbReference>
<dbReference type="PANTHER" id="PTHR43342:SF1">
    <property type="entry name" value="BIFURCATING [FEFE] HYDROGENASE GAMMA SUBUNIT"/>
    <property type="match status" value="1"/>
</dbReference>
<organism evidence="7 8">
    <name type="scientific">Acidocella aquatica</name>
    <dbReference type="NCBI Taxonomy" id="1922313"/>
    <lineage>
        <taxon>Bacteria</taxon>
        <taxon>Pseudomonadati</taxon>
        <taxon>Pseudomonadota</taxon>
        <taxon>Alphaproteobacteria</taxon>
        <taxon>Acetobacterales</taxon>
        <taxon>Acidocellaceae</taxon>
        <taxon>Acidocella</taxon>
    </lineage>
</organism>
<evidence type="ECO:0000256" key="4">
    <source>
        <dbReference type="ARBA" id="ARBA00023004"/>
    </source>
</evidence>
<dbReference type="PROSITE" id="PS01099">
    <property type="entry name" value="COMPLEX1_24K"/>
    <property type="match status" value="1"/>
</dbReference>
<evidence type="ECO:0000256" key="3">
    <source>
        <dbReference type="ARBA" id="ARBA00022723"/>
    </source>
</evidence>
<dbReference type="PANTHER" id="PTHR43342">
    <property type="entry name" value="NADH-QUINONE OXIDOREDUCTASE, E SUBUNIT"/>
    <property type="match status" value="1"/>
</dbReference>
<comment type="caution">
    <text evidence="7">The sequence shown here is derived from an EMBL/GenBank/DDBJ whole genome shotgun (WGS) entry which is preliminary data.</text>
</comment>
<accession>A0ABQ6A682</accession>
<dbReference type="Gene3D" id="1.10.10.1590">
    <property type="entry name" value="NADH-quinone oxidoreductase subunit E"/>
    <property type="match status" value="1"/>
</dbReference>
<protein>
    <submittedName>
        <fullName evidence="7">Formate dehydrogenase subunit gamma</fullName>
    </submittedName>
</protein>
<dbReference type="Pfam" id="PF01257">
    <property type="entry name" value="2Fe-2S_thioredx"/>
    <property type="match status" value="1"/>
</dbReference>
<evidence type="ECO:0000313" key="8">
    <source>
        <dbReference type="Proteomes" id="UP001156641"/>
    </source>
</evidence>
<keyword evidence="5" id="KW-0411">Iron-sulfur</keyword>
<dbReference type="Proteomes" id="UP001156641">
    <property type="component" value="Unassembled WGS sequence"/>
</dbReference>
<evidence type="ECO:0000256" key="6">
    <source>
        <dbReference type="ARBA" id="ARBA00034078"/>
    </source>
</evidence>
<evidence type="ECO:0000256" key="1">
    <source>
        <dbReference type="ARBA" id="ARBA00010643"/>
    </source>
</evidence>
<dbReference type="InterPro" id="IPR036249">
    <property type="entry name" value="Thioredoxin-like_sf"/>
</dbReference>
<dbReference type="InterPro" id="IPR041921">
    <property type="entry name" value="NuoE_N"/>
</dbReference>
<keyword evidence="8" id="KW-1185">Reference proteome</keyword>
<dbReference type="PIRSF" id="PIRSF000216">
    <property type="entry name" value="NADH_DH_24kDa"/>
    <property type="match status" value="1"/>
</dbReference>
<keyword evidence="3" id="KW-0479">Metal-binding</keyword>
<dbReference type="RefSeq" id="WP_284258780.1">
    <property type="nucleotide sequence ID" value="NZ_BSOS01000073.1"/>
</dbReference>
<evidence type="ECO:0000313" key="7">
    <source>
        <dbReference type="EMBL" id="GLR67960.1"/>
    </source>
</evidence>
<sequence>MPHIWDSLAAEDIITAREALEGPMLPILHAMQAHFGCIPEEAIRLIATRLNLTRAEVHGVVSFYHDFRRAPAGRHVLKLCRAEACQSMGSEANAAHLLHRLGLGWGETTPDGRLTVEAVYCLGLCACAPNAMLDGEVHGRLDAGALESLAMEVL</sequence>
<dbReference type="SUPFAM" id="SSF52833">
    <property type="entry name" value="Thioredoxin-like"/>
    <property type="match status" value="1"/>
</dbReference>
<gene>
    <name evidence="7" type="ORF">GCM10010909_26410</name>
</gene>
<evidence type="ECO:0000256" key="5">
    <source>
        <dbReference type="ARBA" id="ARBA00023014"/>
    </source>
</evidence>
<dbReference type="Gene3D" id="3.40.30.10">
    <property type="entry name" value="Glutaredoxin"/>
    <property type="match status" value="1"/>
</dbReference>
<keyword evidence="4" id="KW-0408">Iron</keyword>